<dbReference type="EMBL" id="CAKOAT010185821">
    <property type="protein sequence ID" value="CAH8353775.1"/>
    <property type="molecule type" value="Genomic_DNA"/>
</dbReference>
<organism evidence="2 3">
    <name type="scientific">Eruca vesicaria subsp. sativa</name>
    <name type="common">Garden rocket</name>
    <name type="synonym">Eruca sativa</name>
    <dbReference type="NCBI Taxonomy" id="29727"/>
    <lineage>
        <taxon>Eukaryota</taxon>
        <taxon>Viridiplantae</taxon>
        <taxon>Streptophyta</taxon>
        <taxon>Embryophyta</taxon>
        <taxon>Tracheophyta</taxon>
        <taxon>Spermatophyta</taxon>
        <taxon>Magnoliopsida</taxon>
        <taxon>eudicotyledons</taxon>
        <taxon>Gunneridae</taxon>
        <taxon>Pentapetalae</taxon>
        <taxon>rosids</taxon>
        <taxon>malvids</taxon>
        <taxon>Brassicales</taxon>
        <taxon>Brassicaceae</taxon>
        <taxon>Brassiceae</taxon>
        <taxon>Eruca</taxon>
    </lineage>
</organism>
<evidence type="ECO:0000313" key="3">
    <source>
        <dbReference type="Proteomes" id="UP001642260"/>
    </source>
</evidence>
<feature type="transmembrane region" description="Helical" evidence="1">
    <location>
        <begin position="12"/>
        <end position="38"/>
    </location>
</feature>
<keyword evidence="1" id="KW-0472">Membrane</keyword>
<dbReference type="AlphaFoldDB" id="A0ABC8KCD7"/>
<evidence type="ECO:0000256" key="1">
    <source>
        <dbReference type="SAM" id="Phobius"/>
    </source>
</evidence>
<name>A0ABC8KCD7_ERUVS</name>
<proteinExistence type="predicted"/>
<keyword evidence="1" id="KW-1133">Transmembrane helix</keyword>
<keyword evidence="3" id="KW-1185">Reference proteome</keyword>
<evidence type="ECO:0000313" key="2">
    <source>
        <dbReference type="EMBL" id="CAH8353775.1"/>
    </source>
</evidence>
<gene>
    <name evidence="2" type="ORF">ERUC_LOCUS19530</name>
</gene>
<protein>
    <submittedName>
        <fullName evidence="2">Uncharacterized protein</fullName>
    </submittedName>
</protein>
<comment type="caution">
    <text evidence="2">The sequence shown here is derived from an EMBL/GenBank/DDBJ whole genome shotgun (WGS) entry which is preliminary data.</text>
</comment>
<dbReference type="Proteomes" id="UP001642260">
    <property type="component" value="Unassembled WGS sequence"/>
</dbReference>
<accession>A0ABC8KCD7</accession>
<reference evidence="2 3" key="1">
    <citation type="submission" date="2022-03" db="EMBL/GenBank/DDBJ databases">
        <authorList>
            <person name="Macdonald S."/>
            <person name="Ahmed S."/>
            <person name="Newling K."/>
        </authorList>
    </citation>
    <scope>NUCLEOTIDE SEQUENCE [LARGE SCALE GENOMIC DNA]</scope>
</reference>
<keyword evidence="1" id="KW-0812">Transmembrane</keyword>
<sequence>MSALTWNALRFAFLLLLFHVGFPIVLASSLFVLLNWFLAQSGLVPVETQMQELNLAPTDKSN</sequence>